<organism evidence="1 2">
    <name type="scientific">Pelobates cultripes</name>
    <name type="common">Western spadefoot toad</name>
    <dbReference type="NCBI Taxonomy" id="61616"/>
    <lineage>
        <taxon>Eukaryota</taxon>
        <taxon>Metazoa</taxon>
        <taxon>Chordata</taxon>
        <taxon>Craniata</taxon>
        <taxon>Vertebrata</taxon>
        <taxon>Euteleostomi</taxon>
        <taxon>Amphibia</taxon>
        <taxon>Batrachia</taxon>
        <taxon>Anura</taxon>
        <taxon>Pelobatoidea</taxon>
        <taxon>Pelobatidae</taxon>
        <taxon>Pelobates</taxon>
    </lineage>
</organism>
<proteinExistence type="predicted"/>
<name>A0AAD1VII2_PELCU</name>
<gene>
    <name evidence="1" type="ORF">PECUL_23A028222</name>
</gene>
<sequence length="150" mass="16866">MKTRQVVSAWNPAQYTEQLLGQRTQPQHINTFHPFCGCRKAVLRLLSVSDRRYPGVRLRRSHVLDSARRLSPPSEILYFHPPPDLHFRSRCNCSRGVGVGLPSHAVRRPEHPLPRDRMVGWGRGRPVTILTTLVPSMAGTCAVALTGTQL</sequence>
<accession>A0AAD1VII2</accession>
<dbReference type="Proteomes" id="UP001295444">
    <property type="component" value="Chromosome 01"/>
</dbReference>
<dbReference type="EMBL" id="OW240912">
    <property type="protein sequence ID" value="CAH2219793.1"/>
    <property type="molecule type" value="Genomic_DNA"/>
</dbReference>
<evidence type="ECO:0000313" key="1">
    <source>
        <dbReference type="EMBL" id="CAH2219793.1"/>
    </source>
</evidence>
<reference evidence="1" key="1">
    <citation type="submission" date="2022-03" db="EMBL/GenBank/DDBJ databases">
        <authorList>
            <person name="Alioto T."/>
            <person name="Alioto T."/>
            <person name="Gomez Garrido J."/>
        </authorList>
    </citation>
    <scope>NUCLEOTIDE SEQUENCE</scope>
</reference>
<dbReference type="AlphaFoldDB" id="A0AAD1VII2"/>
<protein>
    <submittedName>
        <fullName evidence="1">Uncharacterized protein</fullName>
    </submittedName>
</protein>
<keyword evidence="2" id="KW-1185">Reference proteome</keyword>
<evidence type="ECO:0000313" key="2">
    <source>
        <dbReference type="Proteomes" id="UP001295444"/>
    </source>
</evidence>